<feature type="region of interest" description="Disordered" evidence="1">
    <location>
        <begin position="304"/>
        <end position="333"/>
    </location>
</feature>
<feature type="region of interest" description="Disordered" evidence="1">
    <location>
        <begin position="70"/>
        <end position="108"/>
    </location>
</feature>
<dbReference type="EMBL" id="SOZI01000001">
    <property type="protein sequence ID" value="TNY24682.1"/>
    <property type="molecule type" value="Genomic_DNA"/>
</dbReference>
<accession>A0A5C5G8G5</accession>
<dbReference type="AlphaFoldDB" id="A0A5C5G8G5"/>
<feature type="region of interest" description="Disordered" evidence="1">
    <location>
        <begin position="136"/>
        <end position="206"/>
    </location>
</feature>
<evidence type="ECO:0000313" key="3">
    <source>
        <dbReference type="Proteomes" id="UP000311382"/>
    </source>
</evidence>
<feature type="region of interest" description="Disordered" evidence="1">
    <location>
        <begin position="257"/>
        <end position="282"/>
    </location>
</feature>
<sequence length="463" mass="49418">MGTRSETPSKRSYAKLFSPRRLGLVLPLVPSSIASLKSRPRAPAPGKRSADSATGESVRVIEFVSPFASVGSKAAPTTSPTSEERLRPTCGRRLSSEERARLANGSRTAVVALETTPGKRRKSVVDLEEVTDGLQRASVTGRRRSSLTPLGQASAGPRSSFAFTPLDDSLARPEYSSPRPSRFDTSGTLPIDFEDPFPSPRSPVSASLTRERPCAFFDEVLTPGLASPTAPSSSSIVSSPSLPHLKSATASIWSQSSFRSLEPRSPRTAEGPTFAPDELATEPAFIRSPSGIQIRVPLVFPSRPTSLRSRSSRLSSVDTRATSLVDDEDGDDKDETDELVAVVAKVLARSEAATRTIPSFPSPFPPAFLSPTRRTVTADSFSKLTFPSMPTLFPDSVTVPTERRRPSVASSYHGDHVSTPSTFGPRRSVTETGFTLRMHDVFAEAFGAAGGNDSEPDAPSASA</sequence>
<dbReference type="Proteomes" id="UP000311382">
    <property type="component" value="Unassembled WGS sequence"/>
</dbReference>
<gene>
    <name evidence="2" type="ORF">DMC30DRAFT_2085</name>
</gene>
<evidence type="ECO:0000256" key="1">
    <source>
        <dbReference type="SAM" id="MobiDB-lite"/>
    </source>
</evidence>
<feature type="region of interest" description="Disordered" evidence="1">
    <location>
        <begin position="406"/>
        <end position="428"/>
    </location>
</feature>
<name>A0A5C5G8G5_9BASI</name>
<evidence type="ECO:0000313" key="2">
    <source>
        <dbReference type="EMBL" id="TNY24682.1"/>
    </source>
</evidence>
<feature type="compositionally biased region" description="Low complexity" evidence="1">
    <location>
        <begin position="304"/>
        <end position="316"/>
    </location>
</feature>
<feature type="region of interest" description="Disordered" evidence="1">
    <location>
        <begin position="34"/>
        <end position="55"/>
    </location>
</feature>
<proteinExistence type="predicted"/>
<dbReference type="OrthoDB" id="10542965at2759"/>
<organism evidence="2 3">
    <name type="scientific">Rhodotorula diobovata</name>
    <dbReference type="NCBI Taxonomy" id="5288"/>
    <lineage>
        <taxon>Eukaryota</taxon>
        <taxon>Fungi</taxon>
        <taxon>Dikarya</taxon>
        <taxon>Basidiomycota</taxon>
        <taxon>Pucciniomycotina</taxon>
        <taxon>Microbotryomycetes</taxon>
        <taxon>Sporidiobolales</taxon>
        <taxon>Sporidiobolaceae</taxon>
        <taxon>Rhodotorula</taxon>
    </lineage>
</organism>
<protein>
    <submittedName>
        <fullName evidence="2">Uncharacterized protein</fullName>
    </submittedName>
</protein>
<comment type="caution">
    <text evidence="2">The sequence shown here is derived from an EMBL/GenBank/DDBJ whole genome shotgun (WGS) entry which is preliminary data.</text>
</comment>
<reference evidence="2 3" key="1">
    <citation type="submission" date="2019-03" db="EMBL/GenBank/DDBJ databases">
        <title>Rhodosporidium diobovatum UCD-FST 08-225 genome sequencing, assembly, and annotation.</title>
        <authorList>
            <person name="Fakankun I.U."/>
            <person name="Fristensky B."/>
            <person name="Levin D.B."/>
        </authorList>
    </citation>
    <scope>NUCLEOTIDE SEQUENCE [LARGE SCALE GENOMIC DNA]</scope>
    <source>
        <strain evidence="2 3">UCD-FST 08-225</strain>
    </source>
</reference>
<keyword evidence="3" id="KW-1185">Reference proteome</keyword>